<keyword evidence="3" id="KW-1185">Reference proteome</keyword>
<dbReference type="RefSeq" id="WP_221426332.1">
    <property type="nucleotide sequence ID" value="NZ_CP081295.1"/>
</dbReference>
<feature type="transmembrane region" description="Helical" evidence="1">
    <location>
        <begin position="75"/>
        <end position="96"/>
    </location>
</feature>
<protein>
    <submittedName>
        <fullName evidence="2">Uncharacterized protein</fullName>
    </submittedName>
</protein>
<evidence type="ECO:0000313" key="3">
    <source>
        <dbReference type="Proteomes" id="UP000824281"/>
    </source>
</evidence>
<evidence type="ECO:0000256" key="1">
    <source>
        <dbReference type="SAM" id="Phobius"/>
    </source>
</evidence>
<reference evidence="2 3" key="1">
    <citation type="submission" date="2021-08" db="EMBL/GenBank/DDBJ databases">
        <title>Comparative Genomics Analysis of the Genus Qipengyuania Reveals Extensive Genetic Diversity and Metabolic Versatility, Including the Description of Fifteen Novel Species.</title>
        <authorList>
            <person name="Liu Y."/>
        </authorList>
    </citation>
    <scope>NUCLEOTIDE SEQUENCE [LARGE SCALE GENOMIC DNA]</scope>
    <source>
        <strain evidence="2 3">1NDH13</strain>
    </source>
</reference>
<keyword evidence="1" id="KW-1133">Transmembrane helix</keyword>
<dbReference type="Proteomes" id="UP000824281">
    <property type="component" value="Chromosome"/>
</dbReference>
<evidence type="ECO:0000313" key="2">
    <source>
        <dbReference type="EMBL" id="QZD90873.1"/>
    </source>
</evidence>
<accession>A0ABX8ZUQ1</accession>
<organism evidence="2 3">
    <name type="scientific">Qipengyuania aurantiaca</name>
    <dbReference type="NCBI Taxonomy" id="2867233"/>
    <lineage>
        <taxon>Bacteria</taxon>
        <taxon>Pseudomonadati</taxon>
        <taxon>Pseudomonadota</taxon>
        <taxon>Alphaproteobacteria</taxon>
        <taxon>Sphingomonadales</taxon>
        <taxon>Erythrobacteraceae</taxon>
        <taxon>Qipengyuania</taxon>
    </lineage>
</organism>
<gene>
    <name evidence="2" type="ORF">K3148_05680</name>
</gene>
<sequence>MRPKAIRTFELLYFGAIALVLANAVRDYAAMRESAAGDLVRRGLDPDTLLVASIAFVVGIMLVLWFMAARLRIGFVRYLLVAFLIWQAWPIVTALSDDRGRGVIVAAASLVLQAAAIVFSFLPPANAWFRGDDAALRSDP</sequence>
<feature type="transmembrane region" description="Helical" evidence="1">
    <location>
        <begin position="48"/>
        <end position="68"/>
    </location>
</feature>
<keyword evidence="1" id="KW-0812">Transmembrane</keyword>
<name>A0ABX8ZUQ1_9SPHN</name>
<feature type="transmembrane region" description="Helical" evidence="1">
    <location>
        <begin position="102"/>
        <end position="122"/>
    </location>
</feature>
<keyword evidence="1" id="KW-0472">Membrane</keyword>
<dbReference type="EMBL" id="CP081295">
    <property type="protein sequence ID" value="QZD90873.1"/>
    <property type="molecule type" value="Genomic_DNA"/>
</dbReference>
<proteinExistence type="predicted"/>